<dbReference type="SUPFAM" id="SSF47336">
    <property type="entry name" value="ACP-like"/>
    <property type="match status" value="1"/>
</dbReference>
<feature type="region of interest" description="Disordered" evidence="1">
    <location>
        <begin position="1"/>
        <end position="21"/>
    </location>
</feature>
<feature type="domain" description="Carrier" evidence="2">
    <location>
        <begin position="40"/>
        <end position="76"/>
    </location>
</feature>
<protein>
    <recommendedName>
        <fullName evidence="2">Carrier domain-containing protein</fullName>
    </recommendedName>
</protein>
<dbReference type="Proteomes" id="UP000655287">
    <property type="component" value="Unassembled WGS sequence"/>
</dbReference>
<name>A0A919V236_9ACTN</name>
<organism evidence="3 4">
    <name type="scientific">Sphaerisporangium rufum</name>
    <dbReference type="NCBI Taxonomy" id="1381558"/>
    <lineage>
        <taxon>Bacteria</taxon>
        <taxon>Bacillati</taxon>
        <taxon>Actinomycetota</taxon>
        <taxon>Actinomycetes</taxon>
        <taxon>Streptosporangiales</taxon>
        <taxon>Streptosporangiaceae</taxon>
        <taxon>Sphaerisporangium</taxon>
    </lineage>
</organism>
<dbReference type="RefSeq" id="WP_203986405.1">
    <property type="nucleotide sequence ID" value="NZ_BOOU01000049.1"/>
</dbReference>
<evidence type="ECO:0000256" key="1">
    <source>
        <dbReference type="SAM" id="MobiDB-lite"/>
    </source>
</evidence>
<accession>A0A919V236</accession>
<proteinExistence type="predicted"/>
<dbReference type="InterPro" id="IPR036736">
    <property type="entry name" value="ACP-like_sf"/>
</dbReference>
<comment type="caution">
    <text evidence="3">The sequence shown here is derived from an EMBL/GenBank/DDBJ whole genome shotgun (WGS) entry which is preliminary data.</text>
</comment>
<evidence type="ECO:0000259" key="2">
    <source>
        <dbReference type="Pfam" id="PF00550"/>
    </source>
</evidence>
<gene>
    <name evidence="3" type="ORF">Sru01_34900</name>
</gene>
<dbReference type="AlphaFoldDB" id="A0A919V236"/>
<dbReference type="Pfam" id="PF00550">
    <property type="entry name" value="PP-binding"/>
    <property type="match status" value="1"/>
</dbReference>
<reference evidence="3" key="1">
    <citation type="submission" date="2021-01" db="EMBL/GenBank/DDBJ databases">
        <title>Whole genome shotgun sequence of Sphaerisporangium rufum NBRC 109079.</title>
        <authorList>
            <person name="Komaki H."/>
            <person name="Tamura T."/>
        </authorList>
    </citation>
    <scope>NUCLEOTIDE SEQUENCE</scope>
    <source>
        <strain evidence="3">NBRC 109079</strain>
    </source>
</reference>
<keyword evidence="4" id="KW-1185">Reference proteome</keyword>
<dbReference type="InterPro" id="IPR009081">
    <property type="entry name" value="PP-bd_ACP"/>
</dbReference>
<sequence>MIDPEISLADPPGTGPEGEELRRRVAGLVETSSDGEITAAEVLAGDGSFTALGVTSLTMLRLIDAIEEEFGVEIDLGGDPAFLDGLDPLVRHIIAVRAGAR</sequence>
<evidence type="ECO:0000313" key="4">
    <source>
        <dbReference type="Proteomes" id="UP000655287"/>
    </source>
</evidence>
<dbReference type="EMBL" id="BOOU01000049">
    <property type="protein sequence ID" value="GII78508.1"/>
    <property type="molecule type" value="Genomic_DNA"/>
</dbReference>
<dbReference type="Gene3D" id="1.10.1200.10">
    <property type="entry name" value="ACP-like"/>
    <property type="match status" value="1"/>
</dbReference>
<evidence type="ECO:0000313" key="3">
    <source>
        <dbReference type="EMBL" id="GII78508.1"/>
    </source>
</evidence>